<dbReference type="EMBL" id="CAMAPE010000017">
    <property type="protein sequence ID" value="CAH9084727.1"/>
    <property type="molecule type" value="Genomic_DNA"/>
</dbReference>
<evidence type="ECO:0000256" key="1">
    <source>
        <dbReference type="SAM" id="MobiDB-lite"/>
    </source>
</evidence>
<accession>A0A9P0Z118</accession>
<protein>
    <submittedName>
        <fullName evidence="2">Uncharacterized protein</fullName>
    </submittedName>
</protein>
<keyword evidence="3" id="KW-1185">Reference proteome</keyword>
<sequence length="107" mass="11713">MSIHNPLTTLHPCLAPVTPGSKDEKAAEQQIGSSPNIDIPPVIGIQIRVEMRCQTPKNTKNKLTEKESSSLNRGVHHTIQVDEPEKTNRSKLPGFQNYSAGGCKLQT</sequence>
<gene>
    <name evidence="2" type="ORF">CEURO_LOCUS9138</name>
</gene>
<feature type="compositionally biased region" description="Basic and acidic residues" evidence="1">
    <location>
        <begin position="79"/>
        <end position="88"/>
    </location>
</feature>
<feature type="region of interest" description="Disordered" evidence="1">
    <location>
        <begin position="1"/>
        <end position="39"/>
    </location>
</feature>
<reference evidence="2" key="1">
    <citation type="submission" date="2022-07" db="EMBL/GenBank/DDBJ databases">
        <authorList>
            <person name="Macas J."/>
            <person name="Novak P."/>
            <person name="Neumann P."/>
        </authorList>
    </citation>
    <scope>NUCLEOTIDE SEQUENCE</scope>
</reference>
<feature type="region of interest" description="Disordered" evidence="1">
    <location>
        <begin position="56"/>
        <end position="107"/>
    </location>
</feature>
<evidence type="ECO:0000313" key="2">
    <source>
        <dbReference type="EMBL" id="CAH9084727.1"/>
    </source>
</evidence>
<organism evidence="2 3">
    <name type="scientific">Cuscuta europaea</name>
    <name type="common">European dodder</name>
    <dbReference type="NCBI Taxonomy" id="41803"/>
    <lineage>
        <taxon>Eukaryota</taxon>
        <taxon>Viridiplantae</taxon>
        <taxon>Streptophyta</taxon>
        <taxon>Embryophyta</taxon>
        <taxon>Tracheophyta</taxon>
        <taxon>Spermatophyta</taxon>
        <taxon>Magnoliopsida</taxon>
        <taxon>eudicotyledons</taxon>
        <taxon>Gunneridae</taxon>
        <taxon>Pentapetalae</taxon>
        <taxon>asterids</taxon>
        <taxon>lamiids</taxon>
        <taxon>Solanales</taxon>
        <taxon>Convolvulaceae</taxon>
        <taxon>Cuscuteae</taxon>
        <taxon>Cuscuta</taxon>
        <taxon>Cuscuta subgen. Cuscuta</taxon>
    </lineage>
</organism>
<proteinExistence type="predicted"/>
<dbReference type="AlphaFoldDB" id="A0A9P0Z118"/>
<comment type="caution">
    <text evidence="2">The sequence shown here is derived from an EMBL/GenBank/DDBJ whole genome shotgun (WGS) entry which is preliminary data.</text>
</comment>
<evidence type="ECO:0000313" key="3">
    <source>
        <dbReference type="Proteomes" id="UP001152484"/>
    </source>
</evidence>
<dbReference type="Proteomes" id="UP001152484">
    <property type="component" value="Unassembled WGS sequence"/>
</dbReference>
<name>A0A9P0Z118_CUSEU</name>